<evidence type="ECO:0000259" key="3">
    <source>
        <dbReference type="SMART" id="SM00824"/>
    </source>
</evidence>
<dbReference type="GO" id="GO:0016787">
    <property type="term" value="F:hydrolase activity"/>
    <property type="evidence" value="ECO:0007669"/>
    <property type="project" value="UniProtKB-KW"/>
</dbReference>
<dbReference type="Pfam" id="PF00975">
    <property type="entry name" value="Thioesterase"/>
    <property type="match status" value="1"/>
</dbReference>
<dbReference type="SMART" id="SM00824">
    <property type="entry name" value="PKS_TE"/>
    <property type="match status" value="1"/>
</dbReference>
<dbReference type="GO" id="GO:0016491">
    <property type="term" value="F:oxidoreductase activity"/>
    <property type="evidence" value="ECO:0007669"/>
    <property type="project" value="UniProtKB-KW"/>
</dbReference>
<dbReference type="SUPFAM" id="SSF53474">
    <property type="entry name" value="alpha/beta-Hydrolases"/>
    <property type="match status" value="1"/>
</dbReference>
<dbReference type="InterPro" id="IPR012223">
    <property type="entry name" value="TEII"/>
</dbReference>
<reference evidence="4" key="1">
    <citation type="submission" date="2019-12" db="EMBL/GenBank/DDBJ databases">
        <authorList>
            <person name="Cremers G."/>
        </authorList>
    </citation>
    <scope>NUCLEOTIDE SEQUENCE</scope>
    <source>
        <strain evidence="4">Mbul1</strain>
    </source>
</reference>
<organism evidence="4">
    <name type="scientific">Methylobacterium bullatum</name>
    <dbReference type="NCBI Taxonomy" id="570505"/>
    <lineage>
        <taxon>Bacteria</taxon>
        <taxon>Pseudomonadati</taxon>
        <taxon>Pseudomonadota</taxon>
        <taxon>Alphaproteobacteria</taxon>
        <taxon>Hyphomicrobiales</taxon>
        <taxon>Methylobacteriaceae</taxon>
        <taxon>Methylobacterium</taxon>
    </lineage>
</organism>
<dbReference type="InterPro" id="IPR020802">
    <property type="entry name" value="TesA-like"/>
</dbReference>
<dbReference type="EMBL" id="LR743504">
    <property type="protein sequence ID" value="CAA2105850.1"/>
    <property type="molecule type" value="Genomic_DNA"/>
</dbReference>
<keyword evidence="2" id="KW-0378">Hydrolase</keyword>
<accession>A0A679JIQ0</accession>
<sequence>MAASPWILDDGPASIRVFCFPYAGGGASIYKGWQAGLPAGMRLCRVQLPGRETRFSEPAFHHMDPLAEALLDGLRPHFASGPYILFGHSMGGSIAAEITRRLVGGNGRPPLHLIVSASRPSHIPAPHPIHALPDAEFRAALARDGGTPSAVIESDELMGIFSPTLRADHAVVETWIRPRPERIPVPITCIAGRRDSIVPHAIASTWQLHAGGGYRQIDIDDGHFFLRNHATALQNAIALAAAPMMETTV</sequence>
<feature type="domain" description="Thioesterase TesA-like" evidence="3">
    <location>
        <begin position="18"/>
        <end position="239"/>
    </location>
</feature>
<dbReference type="GO" id="GO:0008610">
    <property type="term" value="P:lipid biosynthetic process"/>
    <property type="evidence" value="ECO:0007669"/>
    <property type="project" value="TreeGrafter"/>
</dbReference>
<protein>
    <submittedName>
        <fullName evidence="4">Linear gramicidin dehydrogenase LgrE</fullName>
        <ecNumber evidence="4">1.1.-.-</ecNumber>
    </submittedName>
</protein>
<evidence type="ECO:0000256" key="2">
    <source>
        <dbReference type="ARBA" id="ARBA00022801"/>
    </source>
</evidence>
<evidence type="ECO:0000313" key="4">
    <source>
        <dbReference type="EMBL" id="CAA2105850.1"/>
    </source>
</evidence>
<dbReference type="AlphaFoldDB" id="A0A679JIQ0"/>
<dbReference type="EC" id="1.1.-.-" evidence="4"/>
<comment type="similarity">
    <text evidence="1">Belongs to the thioesterase family.</text>
</comment>
<dbReference type="InterPro" id="IPR001031">
    <property type="entry name" value="Thioesterase"/>
</dbReference>
<dbReference type="PANTHER" id="PTHR11487:SF0">
    <property type="entry name" value="S-ACYL FATTY ACID SYNTHASE THIOESTERASE, MEDIUM CHAIN"/>
    <property type="match status" value="1"/>
</dbReference>
<dbReference type="InterPro" id="IPR029058">
    <property type="entry name" value="AB_hydrolase_fold"/>
</dbReference>
<dbReference type="Gene3D" id="3.40.50.1820">
    <property type="entry name" value="alpha/beta hydrolase"/>
    <property type="match status" value="1"/>
</dbReference>
<evidence type="ECO:0000256" key="1">
    <source>
        <dbReference type="ARBA" id="ARBA00007169"/>
    </source>
</evidence>
<dbReference type="PANTHER" id="PTHR11487">
    <property type="entry name" value="THIOESTERASE"/>
    <property type="match status" value="1"/>
</dbReference>
<keyword evidence="4" id="KW-0560">Oxidoreductase</keyword>
<proteinExistence type="inferred from homology"/>
<name>A0A679JIQ0_9HYPH</name>
<gene>
    <name evidence="4" type="primary">lgrE_1</name>
    <name evidence="4" type="ORF">MBUL_03395</name>
</gene>